<keyword evidence="9" id="KW-1185">Reference proteome</keyword>
<dbReference type="InterPro" id="IPR001029">
    <property type="entry name" value="Flagellin_N"/>
</dbReference>
<evidence type="ECO:0000256" key="3">
    <source>
        <dbReference type="ARBA" id="ARBA00005709"/>
    </source>
</evidence>
<name>A0ABR6XMZ1_9BURK</name>
<comment type="caution">
    <text evidence="8">The sequence shown here is derived from an EMBL/GenBank/DDBJ whole genome shotgun (WGS) entry which is preliminary data.</text>
</comment>
<keyword evidence="8" id="KW-0282">Flagellum</keyword>
<evidence type="ECO:0000259" key="6">
    <source>
        <dbReference type="Pfam" id="PF00700"/>
    </source>
</evidence>
<reference evidence="8 9" key="1">
    <citation type="submission" date="2020-08" db="EMBL/GenBank/DDBJ databases">
        <title>Novel species isolated from subtropical streams in China.</title>
        <authorList>
            <person name="Lu H."/>
        </authorList>
    </citation>
    <scope>NUCLEOTIDE SEQUENCE [LARGE SCALE GENOMIC DNA]</scope>
    <source>
        <strain evidence="8 9">KCTC 52442</strain>
    </source>
</reference>
<dbReference type="Pfam" id="PF00700">
    <property type="entry name" value="Flagellin_C"/>
    <property type="match status" value="1"/>
</dbReference>
<keyword evidence="8" id="KW-0969">Cilium</keyword>
<dbReference type="RefSeq" id="WP_186889397.1">
    <property type="nucleotide sequence ID" value="NZ_JACOFU010000001.1"/>
</dbReference>
<dbReference type="EMBL" id="JACOFU010000001">
    <property type="protein sequence ID" value="MBC3830379.1"/>
    <property type="molecule type" value="Genomic_DNA"/>
</dbReference>
<evidence type="ECO:0000259" key="5">
    <source>
        <dbReference type="Pfam" id="PF00669"/>
    </source>
</evidence>
<comment type="subcellular location">
    <subcellularLocation>
        <location evidence="1">Bacterial flagellum</location>
    </subcellularLocation>
    <subcellularLocation>
        <location evidence="2">Secreted</location>
    </subcellularLocation>
</comment>
<dbReference type="SUPFAM" id="SSF64518">
    <property type="entry name" value="Phase 1 flagellin"/>
    <property type="match status" value="1"/>
</dbReference>
<protein>
    <submittedName>
        <fullName evidence="8">Flagellar hook-associated protein FlgL</fullName>
    </submittedName>
</protein>
<feature type="domain" description="Flagellin N-terminal" evidence="5">
    <location>
        <begin position="3"/>
        <end position="139"/>
    </location>
</feature>
<proteinExistence type="inferred from homology"/>
<dbReference type="InterPro" id="IPR001492">
    <property type="entry name" value="Flagellin"/>
</dbReference>
<dbReference type="InterPro" id="IPR049119">
    <property type="entry name" value="FlgK_D2-like"/>
</dbReference>
<evidence type="ECO:0000313" key="9">
    <source>
        <dbReference type="Proteomes" id="UP000643610"/>
    </source>
</evidence>
<organism evidence="8 9">
    <name type="scientific">Undibacterium amnicola</name>
    <dbReference type="NCBI Taxonomy" id="1834038"/>
    <lineage>
        <taxon>Bacteria</taxon>
        <taxon>Pseudomonadati</taxon>
        <taxon>Pseudomonadota</taxon>
        <taxon>Betaproteobacteria</taxon>
        <taxon>Burkholderiales</taxon>
        <taxon>Oxalobacteraceae</taxon>
        <taxon>Undibacterium</taxon>
    </lineage>
</organism>
<keyword evidence="8" id="KW-0966">Cell projection</keyword>
<dbReference type="InterPro" id="IPR013384">
    <property type="entry name" value="Flagell_FlgL"/>
</dbReference>
<evidence type="ECO:0000313" key="8">
    <source>
        <dbReference type="EMBL" id="MBC3830379.1"/>
    </source>
</evidence>
<dbReference type="PANTHER" id="PTHR42792">
    <property type="entry name" value="FLAGELLIN"/>
    <property type="match status" value="1"/>
</dbReference>
<dbReference type="NCBIfam" id="TIGR02550">
    <property type="entry name" value="flagell_flgL"/>
    <property type="match status" value="1"/>
</dbReference>
<evidence type="ECO:0000256" key="2">
    <source>
        <dbReference type="ARBA" id="ARBA00004613"/>
    </source>
</evidence>
<gene>
    <name evidence="8" type="primary">flgL</name>
    <name evidence="8" type="ORF">H8K33_02560</name>
</gene>
<dbReference type="Proteomes" id="UP000643610">
    <property type="component" value="Unassembled WGS sequence"/>
</dbReference>
<comment type="similarity">
    <text evidence="3">Belongs to the bacterial flagellin family.</text>
</comment>
<dbReference type="Pfam" id="PF00669">
    <property type="entry name" value="Flagellin_N"/>
    <property type="match status" value="1"/>
</dbReference>
<keyword evidence="4" id="KW-0975">Bacterial flagellum</keyword>
<dbReference type="Gene3D" id="1.20.1330.10">
    <property type="entry name" value="f41 fragment of flagellin, N-terminal domain"/>
    <property type="match status" value="1"/>
</dbReference>
<feature type="domain" description="Flagellar hook-associated protein 1 D2-like" evidence="7">
    <location>
        <begin position="199"/>
        <end position="283"/>
    </location>
</feature>
<evidence type="ECO:0000256" key="1">
    <source>
        <dbReference type="ARBA" id="ARBA00004365"/>
    </source>
</evidence>
<evidence type="ECO:0000256" key="4">
    <source>
        <dbReference type="ARBA" id="ARBA00023143"/>
    </source>
</evidence>
<feature type="domain" description="Flagellin C-terminal" evidence="6">
    <location>
        <begin position="322"/>
        <end position="402"/>
    </location>
</feature>
<sequence>MRISTNTIYESGGARISDLQVSLNRTQQQIASGRRILNPSDDPIGSARALVISQTDAVNDQYAVNRKNATNTLSIAEDTLSNVTTVLHNVKTLVVSAGNGTLTDQERGYIANELQGSLDQLFGFANATDGTDAYLFSGFSSTIAPYTKTQGGAQYNGDQGPRFLQVDTSRQIPISDIGSAIFGNIRTSAGQFNVRPNPSNVGQAVATAAINVPTTANLTGNNYEVAFDGTGANFTITNKTTGVVVVPSTAYTSPQTVTVDGMDITLTNTPGAPGPDDKFSIQPGNQNIFETLTDLINTLKSPAGNVPQKLELTANLSQANSNIDKSLSNVLLARTGLGTALKELENLNNAGESMGVIYKQELSALQDLDYAKAITELNQNQVVLQAAQQSFVKTSSLSLFNYIN</sequence>
<dbReference type="Pfam" id="PF21158">
    <property type="entry name" value="flgK_1st_1"/>
    <property type="match status" value="1"/>
</dbReference>
<dbReference type="PANTHER" id="PTHR42792:SF1">
    <property type="entry name" value="FLAGELLAR HOOK-ASSOCIATED PROTEIN 3"/>
    <property type="match status" value="1"/>
</dbReference>
<accession>A0ABR6XMZ1</accession>
<dbReference type="InterPro" id="IPR046358">
    <property type="entry name" value="Flagellin_C"/>
</dbReference>
<evidence type="ECO:0000259" key="7">
    <source>
        <dbReference type="Pfam" id="PF21158"/>
    </source>
</evidence>